<evidence type="ECO:0000256" key="1">
    <source>
        <dbReference type="SAM" id="MobiDB-lite"/>
    </source>
</evidence>
<evidence type="ECO:0000313" key="3">
    <source>
        <dbReference type="Proteomes" id="UP000287651"/>
    </source>
</evidence>
<reference evidence="2 3" key="1">
    <citation type="journal article" date="2014" name="Agronomy (Basel)">
        <title>A Draft Genome Sequence for Ensete ventricosum, the Drought-Tolerant Tree Against Hunger.</title>
        <authorList>
            <person name="Harrison J."/>
            <person name="Moore K.A."/>
            <person name="Paszkiewicz K."/>
            <person name="Jones T."/>
            <person name="Grant M."/>
            <person name="Ambacheew D."/>
            <person name="Muzemil S."/>
            <person name="Studholme D.J."/>
        </authorList>
    </citation>
    <scope>NUCLEOTIDE SEQUENCE [LARGE SCALE GENOMIC DNA]</scope>
</reference>
<dbReference type="Proteomes" id="UP000287651">
    <property type="component" value="Unassembled WGS sequence"/>
</dbReference>
<dbReference type="EMBL" id="AMZH03003591">
    <property type="protein sequence ID" value="RRT71837.1"/>
    <property type="molecule type" value="Genomic_DNA"/>
</dbReference>
<evidence type="ECO:0000313" key="2">
    <source>
        <dbReference type="EMBL" id="RRT71837.1"/>
    </source>
</evidence>
<name>A0A427A6F5_ENSVE</name>
<organism evidence="2 3">
    <name type="scientific">Ensete ventricosum</name>
    <name type="common">Abyssinian banana</name>
    <name type="synonym">Musa ensete</name>
    <dbReference type="NCBI Taxonomy" id="4639"/>
    <lineage>
        <taxon>Eukaryota</taxon>
        <taxon>Viridiplantae</taxon>
        <taxon>Streptophyta</taxon>
        <taxon>Embryophyta</taxon>
        <taxon>Tracheophyta</taxon>
        <taxon>Spermatophyta</taxon>
        <taxon>Magnoliopsida</taxon>
        <taxon>Liliopsida</taxon>
        <taxon>Zingiberales</taxon>
        <taxon>Musaceae</taxon>
        <taxon>Ensete</taxon>
    </lineage>
</organism>
<comment type="caution">
    <text evidence="2">The sequence shown here is derived from an EMBL/GenBank/DDBJ whole genome shotgun (WGS) entry which is preliminary data.</text>
</comment>
<proteinExistence type="predicted"/>
<feature type="region of interest" description="Disordered" evidence="1">
    <location>
        <begin position="67"/>
        <end position="119"/>
    </location>
</feature>
<gene>
    <name evidence="2" type="ORF">B296_00012475</name>
</gene>
<dbReference type="AlphaFoldDB" id="A0A427A6F5"/>
<accession>A0A427A6F5</accession>
<protein>
    <submittedName>
        <fullName evidence="2">Uncharacterized protein</fullName>
    </submittedName>
</protein>
<sequence length="119" mass="13349">MTTNTPSSMYKPLHEYRILRVSNSPHLCEFYITLSVVTQHVPLCTVSSLTKYPTYLEHYQVWLSTSSPEKATNHDGKHHSRGSPVAPWSFCLTTSSAPTAPHMGWRKGGGMSFPQRPSD</sequence>